<keyword evidence="3" id="KW-0539">Nucleus</keyword>
<organism evidence="6 7">
    <name type="scientific">Mortierella hygrophila</name>
    <dbReference type="NCBI Taxonomy" id="979708"/>
    <lineage>
        <taxon>Eukaryota</taxon>
        <taxon>Fungi</taxon>
        <taxon>Fungi incertae sedis</taxon>
        <taxon>Mucoromycota</taxon>
        <taxon>Mortierellomycotina</taxon>
        <taxon>Mortierellomycetes</taxon>
        <taxon>Mortierellales</taxon>
        <taxon>Mortierellaceae</taxon>
        <taxon>Mortierella</taxon>
    </lineage>
</organism>
<dbReference type="Gene3D" id="6.10.140.2040">
    <property type="match status" value="3"/>
</dbReference>
<feature type="region of interest" description="Disordered" evidence="5">
    <location>
        <begin position="135"/>
        <end position="188"/>
    </location>
</feature>
<evidence type="ECO:0000313" key="6">
    <source>
        <dbReference type="EMBL" id="KAF9540806.1"/>
    </source>
</evidence>
<dbReference type="GO" id="GO:0045944">
    <property type="term" value="P:positive regulation of transcription by RNA polymerase II"/>
    <property type="evidence" value="ECO:0007669"/>
    <property type="project" value="TreeGrafter"/>
</dbReference>
<proteinExistence type="predicted"/>
<dbReference type="InterPro" id="IPR043451">
    <property type="entry name" value="Myocardin-like"/>
</dbReference>
<gene>
    <name evidence="6" type="ORF">EC957_003728</name>
</gene>
<evidence type="ECO:0000256" key="1">
    <source>
        <dbReference type="ARBA" id="ARBA00004123"/>
    </source>
</evidence>
<protein>
    <submittedName>
        <fullName evidence="6">Uncharacterized protein</fullName>
    </submittedName>
</protein>
<evidence type="ECO:0000256" key="3">
    <source>
        <dbReference type="ARBA" id="ARBA00023242"/>
    </source>
</evidence>
<dbReference type="SMART" id="SM00707">
    <property type="entry name" value="RPEL"/>
    <property type="match status" value="3"/>
</dbReference>
<name>A0A9P6K098_9FUNG</name>
<keyword evidence="7" id="KW-1185">Reference proteome</keyword>
<dbReference type="Pfam" id="PF02755">
    <property type="entry name" value="RPEL"/>
    <property type="match status" value="3"/>
</dbReference>
<feature type="repeat" description="RPEL" evidence="4">
    <location>
        <begin position="90"/>
        <end position="115"/>
    </location>
</feature>
<dbReference type="EMBL" id="JAAAXW010000187">
    <property type="protein sequence ID" value="KAF9540806.1"/>
    <property type="molecule type" value="Genomic_DNA"/>
</dbReference>
<sequence length="199" mass="22339">MSTSSDNLRLFNFFVHATSGELDPDPSSSFSSSLSTASQHILHNTQDFDNFLKERPAPEELVEKNILKDPKIAPELQQQAEELKKSQLEDALKSKLENRPPASELIDHNILHESNVAPGLQRHVEELKRSQLEDKLEGKLETRPRPSELVEQHILHESEVDPTLRDDDADRSTFDTSASAPIENLPSPNTIAAKQHVLV</sequence>
<dbReference type="GO" id="GO:0003713">
    <property type="term" value="F:transcription coactivator activity"/>
    <property type="evidence" value="ECO:0007669"/>
    <property type="project" value="TreeGrafter"/>
</dbReference>
<dbReference type="Proteomes" id="UP000723463">
    <property type="component" value="Unassembled WGS sequence"/>
</dbReference>
<dbReference type="InterPro" id="IPR004018">
    <property type="entry name" value="RPEL_repeat"/>
</dbReference>
<evidence type="ECO:0000256" key="4">
    <source>
        <dbReference type="PROSITE-ProRule" id="PRU00401"/>
    </source>
</evidence>
<dbReference type="GO" id="GO:0005634">
    <property type="term" value="C:nucleus"/>
    <property type="evidence" value="ECO:0007669"/>
    <property type="project" value="UniProtKB-SubCell"/>
</dbReference>
<evidence type="ECO:0000256" key="2">
    <source>
        <dbReference type="ARBA" id="ARBA00022737"/>
    </source>
</evidence>
<dbReference type="AlphaFoldDB" id="A0A9P6K098"/>
<keyword evidence="2" id="KW-0677">Repeat</keyword>
<evidence type="ECO:0000313" key="7">
    <source>
        <dbReference type="Proteomes" id="UP000723463"/>
    </source>
</evidence>
<dbReference type="PANTHER" id="PTHR22793:SF12">
    <property type="entry name" value="MYOCARDIN-RELATED TRANSCRIPTION FACTOR, ISOFORM H"/>
    <property type="match status" value="1"/>
</dbReference>
<feature type="compositionally biased region" description="Basic and acidic residues" evidence="5">
    <location>
        <begin position="135"/>
        <end position="173"/>
    </location>
</feature>
<comment type="caution">
    <text evidence="6">The sequence shown here is derived from an EMBL/GenBank/DDBJ whole genome shotgun (WGS) entry which is preliminary data.</text>
</comment>
<accession>A0A9P6K098</accession>
<comment type="subcellular location">
    <subcellularLocation>
        <location evidence="1">Nucleus</location>
    </subcellularLocation>
</comment>
<evidence type="ECO:0000256" key="5">
    <source>
        <dbReference type="SAM" id="MobiDB-lite"/>
    </source>
</evidence>
<dbReference type="PANTHER" id="PTHR22793">
    <property type="entry name" value="MYOCARDIN-RELATED TRANSCRIPTION FACTOR-RELATED"/>
    <property type="match status" value="1"/>
</dbReference>
<reference evidence="6" key="1">
    <citation type="journal article" date="2020" name="Fungal Divers.">
        <title>Resolving the Mortierellaceae phylogeny through synthesis of multi-gene phylogenetics and phylogenomics.</title>
        <authorList>
            <person name="Vandepol N."/>
            <person name="Liber J."/>
            <person name="Desiro A."/>
            <person name="Na H."/>
            <person name="Kennedy M."/>
            <person name="Barry K."/>
            <person name="Grigoriev I.V."/>
            <person name="Miller A.N."/>
            <person name="O'Donnell K."/>
            <person name="Stajich J.E."/>
            <person name="Bonito G."/>
        </authorList>
    </citation>
    <scope>NUCLEOTIDE SEQUENCE</scope>
    <source>
        <strain evidence="6">NRRL 2591</strain>
    </source>
</reference>
<dbReference type="PROSITE" id="PS51073">
    <property type="entry name" value="RPEL"/>
    <property type="match status" value="2"/>
</dbReference>
<feature type="repeat" description="RPEL" evidence="4">
    <location>
        <begin position="134"/>
        <end position="159"/>
    </location>
</feature>